<protein>
    <submittedName>
        <fullName evidence="1">DUF2007 domain-containing protein</fullName>
    </submittedName>
</protein>
<reference evidence="2" key="1">
    <citation type="journal article" date="2019" name="Int. J. Syst. Evol. Microbiol.">
        <title>The Global Catalogue of Microorganisms (GCM) 10K type strain sequencing project: providing services to taxonomists for standard genome sequencing and annotation.</title>
        <authorList>
            <consortium name="The Broad Institute Genomics Platform"/>
            <consortium name="The Broad Institute Genome Sequencing Center for Infectious Disease"/>
            <person name="Wu L."/>
            <person name="Ma J."/>
        </authorList>
    </citation>
    <scope>NUCLEOTIDE SEQUENCE [LARGE SCALE GENOMIC DNA]</scope>
    <source>
        <strain evidence="2">CCUG 2113</strain>
    </source>
</reference>
<evidence type="ECO:0000313" key="2">
    <source>
        <dbReference type="Proteomes" id="UP001595693"/>
    </source>
</evidence>
<evidence type="ECO:0000313" key="1">
    <source>
        <dbReference type="EMBL" id="MFC3935188.1"/>
    </source>
</evidence>
<comment type="caution">
    <text evidence="1">The sequence shown here is derived from an EMBL/GenBank/DDBJ whole genome shotgun (WGS) entry which is preliminary data.</text>
</comment>
<accession>A0ABV8DA07</accession>
<dbReference type="EMBL" id="JBHSAJ010000029">
    <property type="protein sequence ID" value="MFC3935188.1"/>
    <property type="molecule type" value="Genomic_DNA"/>
</dbReference>
<name>A0ABV8DA07_9BURK</name>
<sequence>MLRLTQAPNIAIATLWADLLCEAGMTASVQRQYLGAAAGHLPPDQCLPEIWLDYDEHATRARALLQELQDLPQRRWACQCGETVEGGFEQCWQCGALMPRD</sequence>
<gene>
    <name evidence="1" type="ORF">ACFOW3_11195</name>
</gene>
<dbReference type="Proteomes" id="UP001595693">
    <property type="component" value="Unassembled WGS sequence"/>
</dbReference>
<proteinExistence type="predicted"/>
<dbReference type="RefSeq" id="WP_055394551.1">
    <property type="nucleotide sequence ID" value="NZ_CP192460.1"/>
</dbReference>
<organism evidence="1 2">
    <name type="scientific">Acidovorax facilis</name>
    <dbReference type="NCBI Taxonomy" id="12917"/>
    <lineage>
        <taxon>Bacteria</taxon>
        <taxon>Pseudomonadati</taxon>
        <taxon>Pseudomonadota</taxon>
        <taxon>Betaproteobacteria</taxon>
        <taxon>Burkholderiales</taxon>
        <taxon>Comamonadaceae</taxon>
        <taxon>Acidovorax</taxon>
    </lineage>
</organism>
<keyword evidence="2" id="KW-1185">Reference proteome</keyword>